<dbReference type="SMART" id="SM00671">
    <property type="entry name" value="SEL1"/>
    <property type="match status" value="8"/>
</dbReference>
<dbReference type="InterPro" id="IPR011990">
    <property type="entry name" value="TPR-like_helical_dom_sf"/>
</dbReference>
<dbReference type="PANTHER" id="PTHR11102">
    <property type="entry name" value="SEL-1-LIKE PROTEIN"/>
    <property type="match status" value="1"/>
</dbReference>
<dbReference type="SUPFAM" id="SSF81901">
    <property type="entry name" value="HCP-like"/>
    <property type="match status" value="2"/>
</dbReference>
<sequence length="352" mass="38792">MASDRMMEYYYSMGQDCLHMGDMDEAVTYFRKAANMGAREAAYEIFVLGRQWEKGDGLDKDESKAENCYKISVDYGIEEAGLALGKLYLRGINGNKPNPRKARRMLEHCSDEGSAEAASLLGKIYDEGIMGKVNQDRAFRYYLLAAERGDTSAMLMTGMFYAQGTSTQKDLAAAEMWIRKGRDEGNPDGDMTLRGFLSVACGEYITGAAGSVDPAKAWHMAEEAEALGDKEAFLRLGLAFTHSGTKDHAVKAFECYKRAARNSIPAAWAALGLCYEAGIGVEEDIEEAVKLYKKAAEKGDPFAMAHYGYALANGEGIEKDEKAAMSWLIKAAMKGDMGAIHILKEDYNYELR</sequence>
<evidence type="ECO:0008006" key="4">
    <source>
        <dbReference type="Google" id="ProtNLM"/>
    </source>
</evidence>
<proteinExistence type="predicted"/>
<dbReference type="InterPro" id="IPR050767">
    <property type="entry name" value="Sel1_AlgK"/>
</dbReference>
<dbReference type="Pfam" id="PF08238">
    <property type="entry name" value="Sel1"/>
    <property type="match status" value="9"/>
</dbReference>
<dbReference type="AlphaFoldDB" id="H1D112"/>
<dbReference type="PANTHER" id="PTHR11102:SF160">
    <property type="entry name" value="ERAD-ASSOCIATED E3 UBIQUITIN-PROTEIN LIGASE COMPONENT HRD3"/>
    <property type="match status" value="1"/>
</dbReference>
<keyword evidence="3" id="KW-1185">Reference proteome</keyword>
<evidence type="ECO:0000313" key="2">
    <source>
        <dbReference type="EMBL" id="EHO62708.1"/>
    </source>
</evidence>
<dbReference type="eggNOG" id="COG0790">
    <property type="taxonomic scope" value="Bacteria"/>
</dbReference>
<keyword evidence="1" id="KW-0802">TPR repeat</keyword>
<dbReference type="InterPro" id="IPR019734">
    <property type="entry name" value="TPR_rpt"/>
</dbReference>
<dbReference type="PROSITE" id="PS50005">
    <property type="entry name" value="TPR"/>
    <property type="match status" value="1"/>
</dbReference>
<dbReference type="PATRIC" id="fig|742743.3.peg.1319"/>
<evidence type="ECO:0000313" key="3">
    <source>
        <dbReference type="Proteomes" id="UP000003277"/>
    </source>
</evidence>
<dbReference type="InterPro" id="IPR006597">
    <property type="entry name" value="Sel1-like"/>
</dbReference>
<dbReference type="RefSeq" id="WP_008859794.1">
    <property type="nucleotide sequence ID" value="NZ_JH591188.1"/>
</dbReference>
<organism evidence="2 3">
    <name type="scientific">Dialister succinatiphilus YIT 11850</name>
    <dbReference type="NCBI Taxonomy" id="742743"/>
    <lineage>
        <taxon>Bacteria</taxon>
        <taxon>Bacillati</taxon>
        <taxon>Bacillota</taxon>
        <taxon>Negativicutes</taxon>
        <taxon>Veillonellales</taxon>
        <taxon>Veillonellaceae</taxon>
        <taxon>Dialister</taxon>
    </lineage>
</organism>
<dbReference type="Proteomes" id="UP000003277">
    <property type="component" value="Unassembled WGS sequence"/>
</dbReference>
<feature type="repeat" description="TPR" evidence="1">
    <location>
        <begin position="7"/>
        <end position="40"/>
    </location>
</feature>
<gene>
    <name evidence="2" type="ORF">HMPREF9453_01300</name>
</gene>
<evidence type="ECO:0000256" key="1">
    <source>
        <dbReference type="PROSITE-ProRule" id="PRU00339"/>
    </source>
</evidence>
<dbReference type="STRING" id="742743.HMPREF9453_01300"/>
<accession>H1D112</accession>
<comment type="caution">
    <text evidence="2">The sequence shown here is derived from an EMBL/GenBank/DDBJ whole genome shotgun (WGS) entry which is preliminary data.</text>
</comment>
<protein>
    <recommendedName>
        <fullName evidence="4">Sel1 repeat protein</fullName>
    </recommendedName>
</protein>
<name>H1D112_9FIRM</name>
<dbReference type="OrthoDB" id="7056571at2"/>
<dbReference type="HOGENOM" id="CLU_000288_36_2_9"/>
<dbReference type="Gene3D" id="1.25.40.10">
    <property type="entry name" value="Tetratricopeptide repeat domain"/>
    <property type="match status" value="2"/>
</dbReference>
<reference evidence="2 3" key="1">
    <citation type="submission" date="2011-11" db="EMBL/GenBank/DDBJ databases">
        <title>The Genome Sequence of Dialister succinatiphilus YIT 11850.</title>
        <authorList>
            <consortium name="The Broad Institute Genome Sequencing Platform"/>
            <person name="Earl A."/>
            <person name="Ward D."/>
            <person name="Feldgarden M."/>
            <person name="Gevers D."/>
            <person name="Morotomi M."/>
            <person name="Young S.K."/>
            <person name="Zeng Q."/>
            <person name="Gargeya S."/>
            <person name="Fitzgerald M."/>
            <person name="Haas B."/>
            <person name="Abouelleil A."/>
            <person name="Alvarado L."/>
            <person name="Arachchi H.M."/>
            <person name="Berlin A."/>
            <person name="Brown A."/>
            <person name="Chapman S.B."/>
            <person name="Dunbar C."/>
            <person name="Gearin G."/>
            <person name="Goldberg J."/>
            <person name="Griggs A."/>
            <person name="Gujja S."/>
            <person name="Heiman D."/>
            <person name="Howarth C."/>
            <person name="Lui A."/>
            <person name="MacDonald P.J.P."/>
            <person name="Montmayeur A."/>
            <person name="Murphy C."/>
            <person name="Neiman D."/>
            <person name="Pearson M."/>
            <person name="Priest M."/>
            <person name="Roberts A."/>
            <person name="Saif S."/>
            <person name="Shea T."/>
            <person name="Sisk P."/>
            <person name="Stolte C."/>
            <person name="Sykes S."/>
            <person name="Wortman J."/>
            <person name="Nusbaum C."/>
            <person name="Birren B."/>
        </authorList>
    </citation>
    <scope>NUCLEOTIDE SEQUENCE [LARGE SCALE GENOMIC DNA]</scope>
    <source>
        <strain evidence="2 3">YIT 11850</strain>
    </source>
</reference>
<dbReference type="EMBL" id="ADLT01000045">
    <property type="protein sequence ID" value="EHO62708.1"/>
    <property type="molecule type" value="Genomic_DNA"/>
</dbReference>